<dbReference type="SUPFAM" id="SSF53300">
    <property type="entry name" value="vWA-like"/>
    <property type="match status" value="1"/>
</dbReference>
<evidence type="ECO:0000313" key="3">
    <source>
        <dbReference type="EMBL" id="QVL34719.1"/>
    </source>
</evidence>
<dbReference type="CDD" id="cd00198">
    <property type="entry name" value="vWFA"/>
    <property type="match status" value="1"/>
</dbReference>
<dbReference type="SUPFAM" id="SSF52317">
    <property type="entry name" value="Class I glutamine amidotransferase-like"/>
    <property type="match status" value="1"/>
</dbReference>
<dbReference type="PANTHER" id="PTHR37947">
    <property type="entry name" value="BLL2462 PROTEIN"/>
    <property type="match status" value="1"/>
</dbReference>
<gene>
    <name evidence="3" type="ORF">KIH39_12660</name>
</gene>
<organism evidence="3 4">
    <name type="scientific">Telmatocola sphagniphila</name>
    <dbReference type="NCBI Taxonomy" id="1123043"/>
    <lineage>
        <taxon>Bacteria</taxon>
        <taxon>Pseudomonadati</taxon>
        <taxon>Planctomycetota</taxon>
        <taxon>Planctomycetia</taxon>
        <taxon>Gemmatales</taxon>
        <taxon>Gemmataceae</taxon>
    </lineage>
</organism>
<keyword evidence="1" id="KW-0812">Transmembrane</keyword>
<keyword evidence="1" id="KW-0472">Membrane</keyword>
<dbReference type="RefSeq" id="WP_213499988.1">
    <property type="nucleotide sequence ID" value="NZ_CP074694.1"/>
</dbReference>
<evidence type="ECO:0000313" key="4">
    <source>
        <dbReference type="Proteomes" id="UP000676194"/>
    </source>
</evidence>
<keyword evidence="1" id="KW-1133">Transmembrane helix</keyword>
<dbReference type="EMBL" id="CP074694">
    <property type="protein sequence ID" value="QVL34719.1"/>
    <property type="molecule type" value="Genomic_DNA"/>
</dbReference>
<dbReference type="Gene3D" id="3.40.50.410">
    <property type="entry name" value="von Willebrand factor, type A domain"/>
    <property type="match status" value="1"/>
</dbReference>
<dbReference type="Gene3D" id="3.40.50.880">
    <property type="match status" value="1"/>
</dbReference>
<reference evidence="3" key="1">
    <citation type="submission" date="2021-05" db="EMBL/GenBank/DDBJ databases">
        <title>Complete genome sequence of the cellulolytic planctomycete Telmatocola sphagniphila SP2T and characterization of the first cellulase from planctomycetes.</title>
        <authorList>
            <person name="Rakitin A.L."/>
            <person name="Beletsky A.V."/>
            <person name="Naumoff D.G."/>
            <person name="Kulichevskaya I.S."/>
            <person name="Mardanov A.V."/>
            <person name="Ravin N.V."/>
            <person name="Dedysh S.N."/>
        </authorList>
    </citation>
    <scope>NUCLEOTIDE SEQUENCE</scope>
    <source>
        <strain evidence="3">SP2T</strain>
    </source>
</reference>
<evidence type="ECO:0000259" key="2">
    <source>
        <dbReference type="PROSITE" id="PS50234"/>
    </source>
</evidence>
<feature type="domain" description="VWFA" evidence="2">
    <location>
        <begin position="308"/>
        <end position="401"/>
    </location>
</feature>
<evidence type="ECO:0000256" key="1">
    <source>
        <dbReference type="SAM" id="Phobius"/>
    </source>
</evidence>
<dbReference type="AlphaFoldDB" id="A0A8E6BBA9"/>
<keyword evidence="4" id="KW-1185">Reference proteome</keyword>
<dbReference type="KEGG" id="tsph:KIH39_12660"/>
<accession>A0A8E6BBA9</accession>
<dbReference type="Proteomes" id="UP000676194">
    <property type="component" value="Chromosome"/>
</dbReference>
<sequence>MNDTGTVRETEIILRRLEQTLRLGGVEKNGLWWLAILIPILLIGIFYVIYMYRKDSRSVGWRWASFLGLVRISIYGILTVIFLLPSRQTWEKADKRSRVVMVLDVSDSMGISDDSPTEAATSKPRSRIQKVLDYLSDDKVSFLKKILDKNPLFVYRMGSRLDEDVQSFEKRNVRDSQGNDASEYSAVLRNATLDDGTALREYAPLWKDAQWNEFAKYDFKPWVLKSLSEEGRAKLKATASFGGEAAGTLDWAKNWIEKPEAEMIPADMPEADRITLKNIRPKLENRIDLARTIGTSTNVPDSVLTALNREAANMLQGIIVISDGRSNTGSDSTISELRARAKRESVPIFTIGVGEDRQLIALRITDLQAPDQTPPDEPFKVIAEVDGEGLIGQTIPITIELFPPKSDTPYVIESKVTFAAGEPPHGQVEIPIEPEKLPENLKTKASNFKDLLEGEWRIQASTARVPGEKFEKPKHTSEAAVVKIEKKPMRILIISSGPNRDYQFLVNQLIRDNADLSIYLQNEGGAQGKISLLEDPSRMLTRFPTRLKVEEDPAESADEKWYNLGRYDVIIAFDPDWSQLTQEQIAMVETWVNLQAGGLMIVAGPIYTKQMARVDENSKFRPLLDIYPVLPGDIDLASIKRDAKEPYALKFVGVNPDTDFLKIDDEKEGPLAGWDYFFYGKDNPAEGIRPIRGFYNYYPAQLVKPAATIIASYTDPNALKMPDGRDPPFIVIMRWGQGMTGFIGSSEIWRLREAGKAQAYFERFWIKMARYLSSGSRRKQNRRGRILMAKEFTSGSYIRVTAQLLDASLKPVGQNAEPKIVVQPVELDNYQEKDHEKENKKYTREYKLNSKRGAEDWSGMFQRQILATAETYPPGQYRIDVSIPDSNDTLRSKFTIRKSNPEVDNVRPDYAALAAMAGEVSEIENRVADKTVLGAIRQAATRAPDGLKLSFKFDNKQALDLIPECMVTVPVTARTKGAVEDLWDKGPELPRWISGWYSDKPATISWLLLLAVFLLSIEWLSRKLLRLA</sequence>
<name>A0A8E6BBA9_9BACT</name>
<dbReference type="PANTHER" id="PTHR37947:SF1">
    <property type="entry name" value="BLL2462 PROTEIN"/>
    <property type="match status" value="1"/>
</dbReference>
<feature type="transmembrane region" description="Helical" evidence="1">
    <location>
        <begin position="31"/>
        <end position="52"/>
    </location>
</feature>
<dbReference type="InterPro" id="IPR036465">
    <property type="entry name" value="vWFA_dom_sf"/>
</dbReference>
<feature type="transmembrane region" description="Helical" evidence="1">
    <location>
        <begin position="64"/>
        <end position="84"/>
    </location>
</feature>
<dbReference type="InterPro" id="IPR002035">
    <property type="entry name" value="VWF_A"/>
</dbReference>
<proteinExistence type="predicted"/>
<dbReference type="InterPro" id="IPR029062">
    <property type="entry name" value="Class_I_gatase-like"/>
</dbReference>
<dbReference type="PROSITE" id="PS50234">
    <property type="entry name" value="VWFA"/>
    <property type="match status" value="1"/>
</dbReference>
<protein>
    <recommendedName>
        <fullName evidence="2">VWFA domain-containing protein</fullName>
    </recommendedName>
</protein>